<evidence type="ECO:0000313" key="3">
    <source>
        <dbReference type="Proteomes" id="UP001431186"/>
    </source>
</evidence>
<dbReference type="KEGG" id="lcal:ATTO_10850"/>
<accession>A0AAU9CXE6</accession>
<keyword evidence="1" id="KW-0472">Membrane</keyword>
<protein>
    <submittedName>
        <fullName evidence="2">Uncharacterized protein</fullName>
    </submittedName>
</protein>
<reference evidence="2" key="1">
    <citation type="submission" date="2021-11" db="EMBL/GenBank/DDBJ databases">
        <title>Complete genome sequence of Atopobiaceae bacterium TOC12.</title>
        <authorList>
            <person name="Morinaga K."/>
            <person name="Kusada H."/>
            <person name="Tamaki H."/>
        </authorList>
    </citation>
    <scope>NUCLEOTIDE SEQUENCE</scope>
    <source>
        <strain evidence="2">TOC12</strain>
    </source>
</reference>
<dbReference type="AlphaFoldDB" id="A0AAU9CXE6"/>
<gene>
    <name evidence="2" type="ORF">ATTO_10850</name>
</gene>
<proteinExistence type="predicted"/>
<keyword evidence="1" id="KW-1133">Transmembrane helix</keyword>
<organism evidence="2 3">
    <name type="scientific">Leptogranulimonas caecicola</name>
    <dbReference type="NCBI Taxonomy" id="2894156"/>
    <lineage>
        <taxon>Bacteria</taxon>
        <taxon>Bacillati</taxon>
        <taxon>Actinomycetota</taxon>
        <taxon>Coriobacteriia</taxon>
        <taxon>Coriobacteriales</taxon>
        <taxon>Kribbibacteriaceae</taxon>
        <taxon>Leptogranulimonas</taxon>
    </lineage>
</organism>
<keyword evidence="3" id="KW-1185">Reference proteome</keyword>
<keyword evidence="1" id="KW-0812">Transmembrane</keyword>
<dbReference type="Proteomes" id="UP001431186">
    <property type="component" value="Chromosome"/>
</dbReference>
<feature type="transmembrane region" description="Helical" evidence="1">
    <location>
        <begin position="20"/>
        <end position="41"/>
    </location>
</feature>
<dbReference type="EMBL" id="AP025285">
    <property type="protein sequence ID" value="BDC91213.1"/>
    <property type="molecule type" value="Genomic_DNA"/>
</dbReference>
<evidence type="ECO:0000313" key="2">
    <source>
        <dbReference type="EMBL" id="BDC91213.1"/>
    </source>
</evidence>
<name>A0AAU9CXE6_9ACTN</name>
<sequence>MKGLYTIANGKDESVNGQYAFSFVAFFLKYMYLGAYLEGYAGKRAPLSQRKRGPIDAFSRWMYPTAGLV</sequence>
<evidence type="ECO:0000256" key="1">
    <source>
        <dbReference type="SAM" id="Phobius"/>
    </source>
</evidence>